<name>A0ABC9E7C3_9POAL</name>
<dbReference type="Pfam" id="PF18052">
    <property type="entry name" value="Rx_N"/>
    <property type="match status" value="1"/>
</dbReference>
<dbReference type="PANTHER" id="PTHR36766">
    <property type="entry name" value="PLANT BROAD-SPECTRUM MILDEW RESISTANCE PROTEIN RPW8"/>
    <property type="match status" value="1"/>
</dbReference>
<feature type="compositionally biased region" description="Basic and acidic residues" evidence="8">
    <location>
        <begin position="151"/>
        <end position="162"/>
    </location>
</feature>
<evidence type="ECO:0000256" key="7">
    <source>
        <dbReference type="ARBA" id="ARBA00023054"/>
    </source>
</evidence>
<dbReference type="InterPro" id="IPR042197">
    <property type="entry name" value="Apaf_helical"/>
</dbReference>
<dbReference type="InterPro" id="IPR006553">
    <property type="entry name" value="Leu-rich_rpt_Cys-con_subtyp"/>
</dbReference>
<dbReference type="InterPro" id="IPR002182">
    <property type="entry name" value="NB-ARC"/>
</dbReference>
<dbReference type="InterPro" id="IPR058922">
    <property type="entry name" value="WHD_DRP"/>
</dbReference>
<proteinExistence type="inferred from homology"/>
<dbReference type="GO" id="GO:0051707">
    <property type="term" value="P:response to other organism"/>
    <property type="evidence" value="ECO:0007669"/>
    <property type="project" value="UniProtKB-ARBA"/>
</dbReference>
<dbReference type="InterPro" id="IPR036388">
    <property type="entry name" value="WH-like_DNA-bd_sf"/>
</dbReference>
<dbReference type="InterPro" id="IPR041118">
    <property type="entry name" value="Rx_N"/>
</dbReference>
<feature type="compositionally biased region" description="Polar residues" evidence="8">
    <location>
        <begin position="136"/>
        <end position="150"/>
    </location>
</feature>
<keyword evidence="2" id="KW-0433">Leucine-rich repeat</keyword>
<dbReference type="InterPro" id="IPR027417">
    <property type="entry name" value="P-loop_NTPase"/>
</dbReference>
<evidence type="ECO:0000259" key="9">
    <source>
        <dbReference type="Pfam" id="PF00931"/>
    </source>
</evidence>
<dbReference type="InterPro" id="IPR032675">
    <property type="entry name" value="LRR_dom_sf"/>
</dbReference>
<organism evidence="14 15">
    <name type="scientific">Urochloa decumbens</name>
    <dbReference type="NCBI Taxonomy" id="240449"/>
    <lineage>
        <taxon>Eukaryota</taxon>
        <taxon>Viridiplantae</taxon>
        <taxon>Streptophyta</taxon>
        <taxon>Embryophyta</taxon>
        <taxon>Tracheophyta</taxon>
        <taxon>Spermatophyta</taxon>
        <taxon>Magnoliopsida</taxon>
        <taxon>Liliopsida</taxon>
        <taxon>Poales</taxon>
        <taxon>Poaceae</taxon>
        <taxon>PACMAD clade</taxon>
        <taxon>Panicoideae</taxon>
        <taxon>Panicodae</taxon>
        <taxon>Paniceae</taxon>
        <taxon>Melinidinae</taxon>
        <taxon>Urochloa</taxon>
    </lineage>
</organism>
<feature type="domain" description="Disease resistance R13L4/SHOC-2-like LRR" evidence="12">
    <location>
        <begin position="542"/>
        <end position="689"/>
    </location>
</feature>
<evidence type="ECO:0000256" key="5">
    <source>
        <dbReference type="ARBA" id="ARBA00022821"/>
    </source>
</evidence>
<dbReference type="Pfam" id="PF00560">
    <property type="entry name" value="LRR_1"/>
    <property type="match status" value="3"/>
</dbReference>
<feature type="domain" description="Disease resistance protein winged helix" evidence="11">
    <location>
        <begin position="432"/>
        <end position="496"/>
    </location>
</feature>
<feature type="domain" description="NB-ARC" evidence="9">
    <location>
        <begin position="171"/>
        <end position="339"/>
    </location>
</feature>
<keyword evidence="5" id="KW-0611">Plant defense</keyword>
<reference evidence="14" key="1">
    <citation type="submission" date="2024-10" db="EMBL/GenBank/DDBJ databases">
        <authorList>
            <person name="Ryan C."/>
        </authorList>
    </citation>
    <scope>NUCLEOTIDE SEQUENCE [LARGE SCALE GENOMIC DNA]</scope>
</reference>
<dbReference type="Gene3D" id="3.40.50.300">
    <property type="entry name" value="P-loop containing nucleotide triphosphate hydrolases"/>
    <property type="match status" value="1"/>
</dbReference>
<evidence type="ECO:0000256" key="6">
    <source>
        <dbReference type="ARBA" id="ARBA00022840"/>
    </source>
</evidence>
<evidence type="ECO:0000259" key="11">
    <source>
        <dbReference type="Pfam" id="PF23559"/>
    </source>
</evidence>
<evidence type="ECO:0000256" key="4">
    <source>
        <dbReference type="ARBA" id="ARBA00022741"/>
    </source>
</evidence>
<dbReference type="SMART" id="SM00367">
    <property type="entry name" value="LRR_CC"/>
    <property type="match status" value="3"/>
</dbReference>
<evidence type="ECO:0000259" key="12">
    <source>
        <dbReference type="Pfam" id="PF23598"/>
    </source>
</evidence>
<evidence type="ECO:0000313" key="15">
    <source>
        <dbReference type="Proteomes" id="UP001497457"/>
    </source>
</evidence>
<dbReference type="SMART" id="SM00369">
    <property type="entry name" value="LRR_TYP"/>
    <property type="match status" value="5"/>
</dbReference>
<dbReference type="PANTHER" id="PTHR36766:SF73">
    <property type="entry name" value="NB-ARC DOMAIN-CONTAINING PROTEIN"/>
    <property type="match status" value="1"/>
</dbReference>
<feature type="region of interest" description="Disordered" evidence="8">
    <location>
        <begin position="136"/>
        <end position="162"/>
    </location>
</feature>
<dbReference type="Gene3D" id="1.20.5.4130">
    <property type="match status" value="1"/>
</dbReference>
<dbReference type="PRINTS" id="PR00364">
    <property type="entry name" value="DISEASERSIST"/>
</dbReference>
<evidence type="ECO:0000259" key="13">
    <source>
        <dbReference type="Pfam" id="PF25019"/>
    </source>
</evidence>
<dbReference type="SUPFAM" id="SSF52540">
    <property type="entry name" value="P-loop containing nucleoside triphosphate hydrolases"/>
    <property type="match status" value="1"/>
</dbReference>
<keyword evidence="3" id="KW-0677">Repeat</keyword>
<feature type="domain" description="R13L1/DRL21-like LRR repeat region" evidence="13">
    <location>
        <begin position="913"/>
        <end position="1034"/>
    </location>
</feature>
<keyword evidence="6" id="KW-0067">ATP-binding</keyword>
<keyword evidence="15" id="KW-1185">Reference proteome</keyword>
<dbReference type="GO" id="GO:0005524">
    <property type="term" value="F:ATP binding"/>
    <property type="evidence" value="ECO:0007669"/>
    <property type="project" value="UniProtKB-KW"/>
</dbReference>
<dbReference type="PROSITE" id="PS51450">
    <property type="entry name" value="LRR"/>
    <property type="match status" value="1"/>
</dbReference>
<evidence type="ECO:0000256" key="2">
    <source>
        <dbReference type="ARBA" id="ARBA00022614"/>
    </source>
</evidence>
<evidence type="ECO:0000256" key="3">
    <source>
        <dbReference type="ARBA" id="ARBA00022737"/>
    </source>
</evidence>
<feature type="domain" description="Disease resistance N-terminal" evidence="10">
    <location>
        <begin position="13"/>
        <end position="88"/>
    </location>
</feature>
<dbReference type="Pfam" id="PF23559">
    <property type="entry name" value="WHD_DRP"/>
    <property type="match status" value="1"/>
</dbReference>
<evidence type="ECO:0000256" key="8">
    <source>
        <dbReference type="SAM" id="MobiDB-lite"/>
    </source>
</evidence>
<dbReference type="InterPro" id="IPR056789">
    <property type="entry name" value="LRR_R13L1-DRL21"/>
</dbReference>
<dbReference type="Proteomes" id="UP001497457">
    <property type="component" value="Chromosome 36b"/>
</dbReference>
<dbReference type="SUPFAM" id="SSF52058">
    <property type="entry name" value="L domain-like"/>
    <property type="match status" value="3"/>
</dbReference>
<dbReference type="Pfam" id="PF23598">
    <property type="entry name" value="LRR_14"/>
    <property type="match status" value="1"/>
</dbReference>
<dbReference type="InterPro" id="IPR003591">
    <property type="entry name" value="Leu-rich_rpt_typical-subtyp"/>
</dbReference>
<dbReference type="EMBL" id="OZ075146">
    <property type="protein sequence ID" value="CAL5052286.1"/>
    <property type="molecule type" value="Genomic_DNA"/>
</dbReference>
<keyword evidence="4" id="KW-0547">Nucleotide-binding</keyword>
<gene>
    <name evidence="14" type="ORF">URODEC1_LOCUS92628</name>
</gene>
<dbReference type="InterPro" id="IPR038005">
    <property type="entry name" value="RX-like_CC"/>
</dbReference>
<evidence type="ECO:0000259" key="10">
    <source>
        <dbReference type="Pfam" id="PF18052"/>
    </source>
</evidence>
<dbReference type="Gene3D" id="3.80.10.10">
    <property type="entry name" value="Ribonuclease Inhibitor"/>
    <property type="match status" value="4"/>
</dbReference>
<evidence type="ECO:0000256" key="1">
    <source>
        <dbReference type="ARBA" id="ARBA00008894"/>
    </source>
</evidence>
<dbReference type="InterPro" id="IPR001611">
    <property type="entry name" value="Leu-rich_rpt"/>
</dbReference>
<dbReference type="CDD" id="cd14798">
    <property type="entry name" value="RX-CC_like"/>
    <property type="match status" value="1"/>
</dbReference>
<dbReference type="Pfam" id="PF00931">
    <property type="entry name" value="NB-ARC"/>
    <property type="match status" value="1"/>
</dbReference>
<keyword evidence="7" id="KW-0175">Coiled coil</keyword>
<sequence>MAEIVAGLLTSAVVKIAADKLNSAITEQVKLLWTFSSDLEDMKDIMESMAAVLEDAEKRSVREKSVRLWLKRLRDAALDISDMMDDYQDTDMHAAAKMPGIFSCLPVTWKKPGLAKKMKGMREKLRKINEQHQSFHFINRTSTNTDQQNPDQRETTSDDVKEEHIVGRDGEKQAIIDLLVSASETKGETTVVPIYGLGGMGKSTLAALVYNDTQFTKKYDHRVWVYVSEVFDLKNIGKSIISLVQTEGGQPNTDTLESINRCLGNLLSGKKILIILDDIWEEGEQELNKLKTMLHVGKDRLIDVIVTTRSEYIAMKICTTEPFKLQPLKDGICWEIIKRSSQFESKANKEQLERIGLDIAKKCGGVALAAQALGYMLKYKDLHGWSEMNNSDIWNESSGVDNPRHRKILPSLKLSYERMLPILRLCFSYCAVFPKGHDIIEDELIHQWVALDFIKPSEGKEYTKQLLDMSFLQHSNLPSEISGLRYVMHDLVHDLATSVIDDELIAIDAAKKRNTNGQKFCRYALVTNYDGQTKLSNILPQKVRALHFCDSSKLDLPGASLSFAKYLRILDFSQCSSILLPASIGRLKQLRCLIAPRLLNKCIPLCMTELSKLKYLDLHGSSQISALPESIGRLGCLIYLDLSYCSGIRKLPDSLGNLTNLQNLMLPGCSHVEAIPESLCDLTKLQYLDLSLCGSLRTLPKTIGNLVNLQYLYLSHCWKIEDLPVSLQKLQNLLHLDMSKLINLRSDLSGALENLTNLKYLSLNGTKAHFECIGTLTNLENLDLSNNNPLPESIGNLRRLHTLNLSGCSLNSLPESIVNLKWLHTLNLSNCRFLKSLPENIGNLKKLHTLDLSGCTFLNSLPESIGAIKLKNLLVDGCSAKLIDQANSVFSISLPTLPFFKVSASDTCSNLHLLKDINVEELRIHSLENVRSLEEAQKLKLLDKNDLSKLNLAWTMNASRCLEDKELLEQLVPPRGLEHFQLDGYRSTSFPRWFIGISHHFPGLLSVSLCDLPTCIKLPPLGKLPNLKKLSLKRLPRTTRIDKDLCGGGGGFHRLSSFSLLDMEGLEEWNTTCPGEDGVEVFMFPMLDKLQIKKCPRLRLKPCPPTFRECEIHTSDQVISSLGEVDNVSHLSSASTRSTNLALGGCFAPDCHSFRLLRHFPALQELILSYCYDLTGLPESMRHLSSLQSLRLAICGQISALPEWLGDLSSLRSLTIDGCPRIKSLPPCLHQRNKLQKLYIAYNRELKKWCQSEENMMKLAHIDEITYEGCDQD</sequence>
<dbReference type="Gene3D" id="1.10.8.430">
    <property type="entry name" value="Helical domain of apoptotic protease-activating factors"/>
    <property type="match status" value="1"/>
</dbReference>
<evidence type="ECO:0000313" key="14">
    <source>
        <dbReference type="EMBL" id="CAL5052286.1"/>
    </source>
</evidence>
<accession>A0ABC9E7C3</accession>
<comment type="similarity">
    <text evidence="1">Belongs to the disease resistance NB-LRR family.</text>
</comment>
<dbReference type="Gene3D" id="1.10.10.10">
    <property type="entry name" value="Winged helix-like DNA-binding domain superfamily/Winged helix DNA-binding domain"/>
    <property type="match status" value="1"/>
</dbReference>
<dbReference type="InterPro" id="IPR055414">
    <property type="entry name" value="LRR_R13L4/SHOC2-like"/>
</dbReference>
<dbReference type="Pfam" id="PF25019">
    <property type="entry name" value="LRR_R13L1-DRL21"/>
    <property type="match status" value="1"/>
</dbReference>
<dbReference type="GO" id="GO:0006952">
    <property type="term" value="P:defense response"/>
    <property type="evidence" value="ECO:0007669"/>
    <property type="project" value="UniProtKB-KW"/>
</dbReference>
<dbReference type="AlphaFoldDB" id="A0ABC9E7C3"/>
<protein>
    <submittedName>
        <fullName evidence="14">Uncharacterized protein</fullName>
    </submittedName>
</protein>